<protein>
    <submittedName>
        <fullName evidence="2">Predicted acetyltransferase</fullName>
    </submittedName>
</protein>
<feature type="domain" description="N-acetyltransferase" evidence="1">
    <location>
        <begin position="3"/>
        <end position="160"/>
    </location>
</feature>
<dbReference type="SUPFAM" id="SSF55729">
    <property type="entry name" value="Acyl-CoA N-acyltransferases (Nat)"/>
    <property type="match status" value="1"/>
</dbReference>
<comment type="caution">
    <text evidence="2">The sequence shown here is derived from an EMBL/GenBank/DDBJ whole genome shotgun (WGS) entry which is preliminary data.</text>
</comment>
<accession>A0A1I3ZTN4</accession>
<dbReference type="Proteomes" id="UP000199598">
    <property type="component" value="Unassembled WGS sequence"/>
</dbReference>
<name>A0A1I3ZTN4_9HYPH</name>
<dbReference type="CDD" id="cd04301">
    <property type="entry name" value="NAT_SF"/>
    <property type="match status" value="1"/>
</dbReference>
<dbReference type="InterPro" id="IPR016181">
    <property type="entry name" value="Acyl_CoA_acyltransferase"/>
</dbReference>
<dbReference type="PROSITE" id="PS51186">
    <property type="entry name" value="GNAT"/>
    <property type="match status" value="1"/>
</dbReference>
<dbReference type="RefSeq" id="WP_093519593.1">
    <property type="nucleotide sequence ID" value="NZ_FOSK01000005.1"/>
</dbReference>
<dbReference type="Gene3D" id="3.40.630.30">
    <property type="match status" value="1"/>
</dbReference>
<keyword evidence="3" id="KW-1185">Reference proteome</keyword>
<dbReference type="Pfam" id="PF00583">
    <property type="entry name" value="Acetyltransf_1"/>
    <property type="match status" value="1"/>
</dbReference>
<evidence type="ECO:0000313" key="3">
    <source>
        <dbReference type="Proteomes" id="UP000199598"/>
    </source>
</evidence>
<dbReference type="EMBL" id="FOSK01000005">
    <property type="protein sequence ID" value="SFK47373.1"/>
    <property type="molecule type" value="Genomic_DNA"/>
</dbReference>
<sequence length="170" mass="19125">MSVELKPMTLADVPVLTNLFQLYLYDMSKYMHWPVSAAGGFEFDENIVLAYFHEAGHHPYFIMQAGEIAGFALVRQYPYDATLIDMGQFFVLGKFTRLGLGQEALKECLKLHPGDWQVRVLPKNTGALAFWTKTISELTNATHRTCSGDYQGTEMTFLHFSSQNALASST</sequence>
<organism evidence="2 3">
    <name type="scientific">Pseudovibrio ascidiaceicola</name>
    <dbReference type="NCBI Taxonomy" id="285279"/>
    <lineage>
        <taxon>Bacteria</taxon>
        <taxon>Pseudomonadati</taxon>
        <taxon>Pseudomonadota</taxon>
        <taxon>Alphaproteobacteria</taxon>
        <taxon>Hyphomicrobiales</taxon>
        <taxon>Stappiaceae</taxon>
        <taxon>Pseudovibrio</taxon>
    </lineage>
</organism>
<evidence type="ECO:0000313" key="2">
    <source>
        <dbReference type="EMBL" id="SFK47373.1"/>
    </source>
</evidence>
<proteinExistence type="predicted"/>
<evidence type="ECO:0000259" key="1">
    <source>
        <dbReference type="PROSITE" id="PS51186"/>
    </source>
</evidence>
<dbReference type="InterPro" id="IPR000182">
    <property type="entry name" value="GNAT_dom"/>
</dbReference>
<reference evidence="2 3" key="1">
    <citation type="submission" date="2016-10" db="EMBL/GenBank/DDBJ databases">
        <authorList>
            <person name="Varghese N."/>
            <person name="Submissions S."/>
        </authorList>
    </citation>
    <scope>NUCLEOTIDE SEQUENCE [LARGE SCALE GENOMIC DNA]</scope>
    <source>
        <strain evidence="2 3">DSM 16392</strain>
    </source>
</reference>
<gene>
    <name evidence="2" type="ORF">SAMN04488518_105274</name>
</gene>